<sequence length="736" mass="82687">MPFLYNLIRNKIEKDISEVEKKDKDEEQEESNLADSFAEVEAGMADVVIDHLQEDDQIDPKLRKNLLTLSEHDVNIIEGYGLVKNTNPAHSRGMRAETIAQTVCAMVAFACNRRHNAHQMRNSLMFLSAGVTERVSSCLNYLGLCSLRRTAHAAPQNLGRQAKDTLKKRFELGPVLPPSICFDNLDFQQKVHMKSVGHSAIMFHGTWGYLHSPPASILPHLDPAEMTIKALNRSLHLASKKDVMPDSFAISRESNDHFALVLKSQITRVILEYVAVPKESHASFQRNPPPVRPIPPESPNVSMLKLMIVPDNSAQGVGEVFTGIIQQSGLTNDDFHSRVQIIEGDLGSCNIFDTLRSQRTPGRSNKASLHNVLPIPGAAHTLWNIAQAIFLHHWGDKKHCRDTGAWRTLHALGIPANKPVTKKDFNLMLSHIERIHKVGLLYFALITLEKNQKPQGQARRDFSAVAPLGVDRRKLPAAEIRRLASKSPAYWNMLLRIRDFATVVKASRAMKAGDPGRLMFMWENWAIMTQALPKLPHYSKHLPKLILTLKEALLKSLSRVFESTLLISPTGRANKFVATDCFLELQNYWLKYFFNHSGIGTNINRLKDVFSINIPVLLKLESGSNYVSQTHQNHMDIQSINNFLRMAEKEELNQLPSTGFTPAAVTDVYTGGIKKLQAEYIKGTKGLSWFKPFSPGIYQLREEEKDEINAMQTENNDSKSSDGLDTKDFSDGNSSE</sequence>
<dbReference type="InterPro" id="IPR046496">
    <property type="entry name" value="DUF6589"/>
</dbReference>
<evidence type="ECO:0000259" key="2">
    <source>
        <dbReference type="Pfam" id="PF20231"/>
    </source>
</evidence>
<gene>
    <name evidence="3" type="ORF">PCANC_19517</name>
</gene>
<comment type="caution">
    <text evidence="3">The sequence shown here is derived from an EMBL/GenBank/DDBJ whole genome shotgun (WGS) entry which is preliminary data.</text>
</comment>
<feature type="domain" description="DUF6589" evidence="2">
    <location>
        <begin position="245"/>
        <end position="621"/>
    </location>
</feature>
<dbReference type="STRING" id="200324.A0A2N5SFX5"/>
<reference evidence="3 4" key="1">
    <citation type="submission" date="2017-11" db="EMBL/GenBank/DDBJ databases">
        <title>De novo assembly and phasing of dikaryotic genomes from two isolates of Puccinia coronata f. sp. avenae, the causal agent of oat crown rust.</title>
        <authorList>
            <person name="Miller M.E."/>
            <person name="Zhang Y."/>
            <person name="Omidvar V."/>
            <person name="Sperschneider J."/>
            <person name="Schwessinger B."/>
            <person name="Raley C."/>
            <person name="Palmer J.M."/>
            <person name="Garnica D."/>
            <person name="Upadhyaya N."/>
            <person name="Rathjen J."/>
            <person name="Taylor J.M."/>
            <person name="Park R.F."/>
            <person name="Dodds P.N."/>
            <person name="Hirsch C.D."/>
            <person name="Kianian S.F."/>
            <person name="Figueroa M."/>
        </authorList>
    </citation>
    <scope>NUCLEOTIDE SEQUENCE [LARGE SCALE GENOMIC DNA]</scope>
    <source>
        <strain evidence="3">12NC29</strain>
    </source>
</reference>
<feature type="region of interest" description="Disordered" evidence="1">
    <location>
        <begin position="707"/>
        <end position="736"/>
    </location>
</feature>
<dbReference type="OrthoDB" id="2496395at2759"/>
<evidence type="ECO:0000313" key="4">
    <source>
        <dbReference type="Proteomes" id="UP000235388"/>
    </source>
</evidence>
<evidence type="ECO:0000256" key="1">
    <source>
        <dbReference type="SAM" id="MobiDB-lite"/>
    </source>
</evidence>
<protein>
    <recommendedName>
        <fullName evidence="2">DUF6589 domain-containing protein</fullName>
    </recommendedName>
</protein>
<organism evidence="3 4">
    <name type="scientific">Puccinia coronata f. sp. avenae</name>
    <dbReference type="NCBI Taxonomy" id="200324"/>
    <lineage>
        <taxon>Eukaryota</taxon>
        <taxon>Fungi</taxon>
        <taxon>Dikarya</taxon>
        <taxon>Basidiomycota</taxon>
        <taxon>Pucciniomycotina</taxon>
        <taxon>Pucciniomycetes</taxon>
        <taxon>Pucciniales</taxon>
        <taxon>Pucciniaceae</taxon>
        <taxon>Puccinia</taxon>
    </lineage>
</organism>
<accession>A0A2N5SFX5</accession>
<feature type="compositionally biased region" description="Basic and acidic residues" evidence="1">
    <location>
        <begin position="716"/>
        <end position="730"/>
    </location>
</feature>
<dbReference type="Proteomes" id="UP000235388">
    <property type="component" value="Unassembled WGS sequence"/>
</dbReference>
<dbReference type="AlphaFoldDB" id="A0A2N5SFX5"/>
<name>A0A2N5SFX5_9BASI</name>
<evidence type="ECO:0000313" key="3">
    <source>
        <dbReference type="EMBL" id="PLW12123.1"/>
    </source>
</evidence>
<proteinExistence type="predicted"/>
<keyword evidence="4" id="KW-1185">Reference proteome</keyword>
<dbReference type="EMBL" id="PGCJ01000993">
    <property type="protein sequence ID" value="PLW12123.1"/>
    <property type="molecule type" value="Genomic_DNA"/>
</dbReference>
<dbReference type="Pfam" id="PF20231">
    <property type="entry name" value="DUF6589"/>
    <property type="match status" value="1"/>
</dbReference>